<dbReference type="Proteomes" id="UP000292957">
    <property type="component" value="Unassembled WGS sequence"/>
</dbReference>
<evidence type="ECO:0000256" key="1">
    <source>
        <dbReference type="SAM" id="MobiDB-lite"/>
    </source>
</evidence>
<proteinExistence type="predicted"/>
<protein>
    <submittedName>
        <fullName evidence="2">Uncharacterized protein</fullName>
    </submittedName>
</protein>
<feature type="compositionally biased region" description="Polar residues" evidence="1">
    <location>
        <begin position="29"/>
        <end position="38"/>
    </location>
</feature>
<reference evidence="2" key="1">
    <citation type="submission" date="2019-01" db="EMBL/GenBank/DDBJ databases">
        <title>Draft genome sequences of three monokaryotic isolates of the white-rot basidiomycete fungus Dichomitus squalens.</title>
        <authorList>
            <consortium name="DOE Joint Genome Institute"/>
            <person name="Lopez S.C."/>
            <person name="Andreopoulos B."/>
            <person name="Pangilinan J."/>
            <person name="Lipzen A."/>
            <person name="Riley R."/>
            <person name="Ahrendt S."/>
            <person name="Ng V."/>
            <person name="Barry K."/>
            <person name="Daum C."/>
            <person name="Grigoriev I.V."/>
            <person name="Hilden K.S."/>
            <person name="Makela M.R."/>
            <person name="de Vries R.P."/>
        </authorList>
    </citation>
    <scope>NUCLEOTIDE SEQUENCE [LARGE SCALE GENOMIC DNA]</scope>
    <source>
        <strain evidence="2">OM18370.1</strain>
    </source>
</reference>
<dbReference type="AlphaFoldDB" id="A0A4Q9NBV8"/>
<name>A0A4Q9NBV8_9APHY</name>
<accession>A0A4Q9NBV8</accession>
<sequence>MYRLGRKPAPGAAPYCRRNTPSGRRMTRLCTSYPGSTRPNIRKEERRALVGMDVQGRVATPLLTWLLRPVGYWEGGPVRPRTSRIATNSALLGRLAQVRLGRNRCLRTPHARQAIVCARGARVR</sequence>
<evidence type="ECO:0000313" key="2">
    <source>
        <dbReference type="EMBL" id="TBU33066.1"/>
    </source>
</evidence>
<gene>
    <name evidence="2" type="ORF">BD311DRAFT_475054</name>
</gene>
<feature type="region of interest" description="Disordered" evidence="1">
    <location>
        <begin position="1"/>
        <end position="38"/>
    </location>
</feature>
<dbReference type="EMBL" id="ML143392">
    <property type="protein sequence ID" value="TBU33066.1"/>
    <property type="molecule type" value="Genomic_DNA"/>
</dbReference>
<organism evidence="2">
    <name type="scientific">Dichomitus squalens</name>
    <dbReference type="NCBI Taxonomy" id="114155"/>
    <lineage>
        <taxon>Eukaryota</taxon>
        <taxon>Fungi</taxon>
        <taxon>Dikarya</taxon>
        <taxon>Basidiomycota</taxon>
        <taxon>Agaricomycotina</taxon>
        <taxon>Agaricomycetes</taxon>
        <taxon>Polyporales</taxon>
        <taxon>Polyporaceae</taxon>
        <taxon>Dichomitus</taxon>
    </lineage>
</organism>